<reference evidence="2 3" key="1">
    <citation type="submission" date="2017-12" db="EMBL/GenBank/DDBJ databases">
        <title>Corynebacterium mastitidis 16-1433 Genome.</title>
        <authorList>
            <person name="Gulvik C.A."/>
        </authorList>
    </citation>
    <scope>NUCLEOTIDE SEQUENCE [LARGE SCALE GENOMIC DNA]</scope>
    <source>
        <strain evidence="2 3">16-1433</strain>
    </source>
</reference>
<evidence type="ECO:0008006" key="4">
    <source>
        <dbReference type="Google" id="ProtNLM"/>
    </source>
</evidence>
<gene>
    <name evidence="2" type="ORF">CXB45_09810</name>
</gene>
<keyword evidence="1" id="KW-1133">Transmembrane helix</keyword>
<keyword evidence="1" id="KW-0472">Membrane</keyword>
<feature type="transmembrane region" description="Helical" evidence="1">
    <location>
        <begin position="6"/>
        <end position="24"/>
    </location>
</feature>
<dbReference type="Pfam" id="PF13630">
    <property type="entry name" value="SdpI"/>
    <property type="match status" value="1"/>
</dbReference>
<keyword evidence="1" id="KW-0812">Transmembrane</keyword>
<organism evidence="2 3">
    <name type="scientific">Corynebacterium mastitidis</name>
    <dbReference type="NCBI Taxonomy" id="161890"/>
    <lineage>
        <taxon>Bacteria</taxon>
        <taxon>Bacillati</taxon>
        <taxon>Actinomycetota</taxon>
        <taxon>Actinomycetes</taxon>
        <taxon>Mycobacteriales</taxon>
        <taxon>Corynebacteriaceae</taxon>
        <taxon>Corynebacterium</taxon>
    </lineage>
</organism>
<dbReference type="RefSeq" id="WP_101174261.1">
    <property type="nucleotide sequence ID" value="NZ_JAKRKB010000004.1"/>
</dbReference>
<dbReference type="InterPro" id="IPR025962">
    <property type="entry name" value="SdpI/YhfL"/>
</dbReference>
<accession>A0A2N0X5E5</accession>
<protein>
    <recommendedName>
        <fullName evidence="4">SdpI family protein</fullName>
    </recommendedName>
</protein>
<dbReference type="AlphaFoldDB" id="A0A2N0X5E5"/>
<evidence type="ECO:0000313" key="3">
    <source>
        <dbReference type="Proteomes" id="UP000233249"/>
    </source>
</evidence>
<dbReference type="EMBL" id="PJAF01000035">
    <property type="protein sequence ID" value="PKF67917.1"/>
    <property type="molecule type" value="Genomic_DNA"/>
</dbReference>
<dbReference type="Proteomes" id="UP000233249">
    <property type="component" value="Unassembled WGS sequence"/>
</dbReference>
<sequence>MTVFAAIMAIVWLVAGIGVLSIGIKSGRGTLPKSTWAGIRTPILLSSDESWIKGHKAAARYISMSSIPLFVGSVLCLVGDDALIGGIGIPVAALAVAMLLVASRKAHCAVREAG</sequence>
<name>A0A2N0X5E5_9CORY</name>
<dbReference type="OrthoDB" id="4481397at2"/>
<evidence type="ECO:0000313" key="2">
    <source>
        <dbReference type="EMBL" id="PKF67917.1"/>
    </source>
</evidence>
<proteinExistence type="predicted"/>
<feature type="transmembrane region" description="Helical" evidence="1">
    <location>
        <begin position="83"/>
        <end position="102"/>
    </location>
</feature>
<comment type="caution">
    <text evidence="2">The sequence shown here is derived from an EMBL/GenBank/DDBJ whole genome shotgun (WGS) entry which is preliminary data.</text>
</comment>
<evidence type="ECO:0000256" key="1">
    <source>
        <dbReference type="SAM" id="Phobius"/>
    </source>
</evidence>
<dbReference type="STRING" id="1121365.GCA_000375365_00144"/>